<keyword evidence="6 14" id="KW-0808">Transferase</keyword>
<dbReference type="GO" id="GO:0004660">
    <property type="term" value="F:protein farnesyltransferase activity"/>
    <property type="evidence" value="ECO:0007669"/>
    <property type="project" value="UniProtKB-UniRule"/>
</dbReference>
<comment type="cofactor">
    <cofactor evidence="14">
        <name>Zn(2+)</name>
        <dbReference type="ChEBI" id="CHEBI:29105"/>
    </cofactor>
    <text evidence="14">Binds 1 zinc ion per subunit.</text>
</comment>
<evidence type="ECO:0000256" key="7">
    <source>
        <dbReference type="ARBA" id="ARBA00022723"/>
    </source>
</evidence>
<protein>
    <recommendedName>
        <fullName evidence="3 14">Protein farnesyltransferase subunit beta</fullName>
        <shortName evidence="14">FTase-beta</shortName>
        <ecNumber evidence="2 14">2.5.1.58</ecNumber>
    </recommendedName>
</protein>
<evidence type="ECO:0000256" key="1">
    <source>
        <dbReference type="ARBA" id="ARBA00010497"/>
    </source>
</evidence>
<feature type="domain" description="Prenyltransferase alpha-alpha toroid" evidence="15">
    <location>
        <begin position="52"/>
        <end position="392"/>
    </location>
</feature>
<evidence type="ECO:0000256" key="8">
    <source>
        <dbReference type="ARBA" id="ARBA00022737"/>
    </source>
</evidence>
<dbReference type="EC" id="2.5.1.58" evidence="2 14"/>
<dbReference type="Gene3D" id="1.50.10.20">
    <property type="match status" value="1"/>
</dbReference>
<evidence type="ECO:0000256" key="3">
    <source>
        <dbReference type="ARBA" id="ARBA00015798"/>
    </source>
</evidence>
<accession>B3S5N9</accession>
<comment type="subunit">
    <text evidence="14">Heterodimer of an alpha and a beta subunit.</text>
</comment>
<keyword evidence="9 14" id="KW-0862">Zinc</keyword>
<dbReference type="PANTHER" id="PTHR11774:SF6">
    <property type="entry name" value="PROTEIN FARNESYLTRANSFERASE SUBUNIT BETA"/>
    <property type="match status" value="1"/>
</dbReference>
<evidence type="ECO:0000313" key="16">
    <source>
        <dbReference type="EMBL" id="EDV22054.1"/>
    </source>
</evidence>
<name>B3S5N9_TRIAD</name>
<keyword evidence="5 14" id="KW-0637">Prenyltransferase</keyword>
<comment type="function">
    <text evidence="12">Essential subunit of the farnesyltransferase complex. Catalyzes the transfer of a farnesyl moiety from farnesyl diphosphate to a cysteine at the fourth position from the C-terminus of several proteins having the C-terminal sequence Cys-aliphatic-aliphatic-X.</text>
</comment>
<dbReference type="AlphaFoldDB" id="B3S5N9"/>
<comment type="subunit">
    <text evidence="13">Heterodimer of FNTA and FNTB.</text>
</comment>
<organism evidence="16 17">
    <name type="scientific">Trichoplax adhaerens</name>
    <name type="common">Trichoplax reptans</name>
    <dbReference type="NCBI Taxonomy" id="10228"/>
    <lineage>
        <taxon>Eukaryota</taxon>
        <taxon>Metazoa</taxon>
        <taxon>Placozoa</taxon>
        <taxon>Uniplacotomia</taxon>
        <taxon>Trichoplacea</taxon>
        <taxon>Trichoplacidae</taxon>
        <taxon>Trichoplax</taxon>
    </lineage>
</organism>
<evidence type="ECO:0000256" key="9">
    <source>
        <dbReference type="ARBA" id="ARBA00022833"/>
    </source>
</evidence>
<dbReference type="GeneID" id="6756902"/>
<sequence>MSRLFGIPDEWKVNDDNFPTASSHEQRIVEKNVAKYYSYQEDLHLIFRIQLFIRQHLNYLNNSLKKLPQSYQCLDASRPWLVYWILHSLDLLKKTPPEEFKHSIIDFLSRCQSPDGGFGGGPGQIPHLAPTYAAICAVCIVNLKEGYQMINRKALQNFLLSLKTPEGAFRLHDDGEVDVRQAATSYLFLFFTGVYCATVAARLTNIANSELFKDTPEWIARCQTYEGGIGSIPGMEAHSGYSFCGFAALVLLGHEEVIDCQKLLRWTARKQMQFEGGFQGRTNKLVDGCYSFWQGGLFPLLNLVLFMNGDESIDLEEWLFDDVALQEYVLACCQHPKGGCFDKPGKPRDFYHTCYGLSGLSVAQHVGNQYKTKRVVGDPENELNPTHPVYNINPSHVVDMQKYFNVLSPP</sequence>
<comment type="function">
    <text evidence="14">Catalyzes the transfer of a farnesyl moiety from farnesyl diphosphate to a cysteine at the fourth position from the C-terminus of several proteins. The beta subunit is responsible for peptide-binding.</text>
</comment>
<evidence type="ECO:0000256" key="10">
    <source>
        <dbReference type="ARBA" id="ARBA00023098"/>
    </source>
</evidence>
<dbReference type="GO" id="GO:0097354">
    <property type="term" value="P:prenylation"/>
    <property type="evidence" value="ECO:0007669"/>
    <property type="project" value="UniProtKB-UniRule"/>
</dbReference>
<dbReference type="FunCoup" id="B3S5N9">
    <property type="interactions" value="1043"/>
</dbReference>
<evidence type="ECO:0000259" key="15">
    <source>
        <dbReference type="Pfam" id="PF00432"/>
    </source>
</evidence>
<dbReference type="InterPro" id="IPR001330">
    <property type="entry name" value="Prenyltrans"/>
</dbReference>
<dbReference type="SUPFAM" id="SSF48239">
    <property type="entry name" value="Terpenoid cyclases/Protein prenyltransferases"/>
    <property type="match status" value="1"/>
</dbReference>
<reference evidence="16 17" key="1">
    <citation type="journal article" date="2008" name="Nature">
        <title>The Trichoplax genome and the nature of placozoans.</title>
        <authorList>
            <person name="Srivastava M."/>
            <person name="Begovic E."/>
            <person name="Chapman J."/>
            <person name="Putnam N.H."/>
            <person name="Hellsten U."/>
            <person name="Kawashima T."/>
            <person name="Kuo A."/>
            <person name="Mitros T."/>
            <person name="Salamov A."/>
            <person name="Carpenter M.L."/>
            <person name="Signorovitch A.Y."/>
            <person name="Moreno M.A."/>
            <person name="Kamm K."/>
            <person name="Grimwood J."/>
            <person name="Schmutz J."/>
            <person name="Shapiro H."/>
            <person name="Grigoriev I.V."/>
            <person name="Buss L.W."/>
            <person name="Schierwater B."/>
            <person name="Dellaporta S.L."/>
            <person name="Rokhsar D.S."/>
        </authorList>
    </citation>
    <scope>NUCLEOTIDE SEQUENCE [LARGE SCALE GENOMIC DNA]</scope>
    <source>
        <strain evidence="16 17">Grell-BS-1999</strain>
    </source>
</reference>
<dbReference type="InterPro" id="IPR008930">
    <property type="entry name" value="Terpenoid_cyclase/PrenylTrfase"/>
</dbReference>
<evidence type="ECO:0000256" key="5">
    <source>
        <dbReference type="ARBA" id="ARBA00022602"/>
    </source>
</evidence>
<dbReference type="EMBL" id="DS985251">
    <property type="protein sequence ID" value="EDV22054.1"/>
    <property type="molecule type" value="Genomic_DNA"/>
</dbReference>
<keyword evidence="7 14" id="KW-0479">Metal-binding</keyword>
<dbReference type="GO" id="GO:0008270">
    <property type="term" value="F:zinc ion binding"/>
    <property type="evidence" value="ECO:0007669"/>
    <property type="project" value="UniProtKB-UniRule"/>
</dbReference>
<dbReference type="PANTHER" id="PTHR11774">
    <property type="entry name" value="GERANYLGERANYL TRANSFERASE TYPE BETA SUBUNIT"/>
    <property type="match status" value="1"/>
</dbReference>
<dbReference type="OMA" id="WCIYWIL"/>
<dbReference type="CDD" id="cd02893">
    <property type="entry name" value="FTase"/>
    <property type="match status" value="1"/>
</dbReference>
<dbReference type="GO" id="GO:0006629">
    <property type="term" value="P:lipid metabolic process"/>
    <property type="evidence" value="ECO:0007669"/>
    <property type="project" value="UniProtKB-KW"/>
</dbReference>
<evidence type="ECO:0000256" key="4">
    <source>
        <dbReference type="ARBA" id="ARBA00022553"/>
    </source>
</evidence>
<dbReference type="RefSeq" id="XP_002115691.1">
    <property type="nucleotide sequence ID" value="XM_002115655.1"/>
</dbReference>
<gene>
    <name evidence="16" type="ORF">TRIADDRAFT_29686</name>
</gene>
<dbReference type="CTD" id="6756902"/>
<keyword evidence="10" id="KW-0443">Lipid metabolism</keyword>
<dbReference type="Proteomes" id="UP000009022">
    <property type="component" value="Unassembled WGS sequence"/>
</dbReference>
<dbReference type="STRING" id="10228.B3S5N9"/>
<comment type="catalytic activity">
    <reaction evidence="11">
        <text>L-cysteinyl-[protein] + (2E,6E)-farnesyl diphosphate = S-(2E,6E)-farnesyl-L-cysteinyl-[protein] + diphosphate</text>
        <dbReference type="Rhea" id="RHEA:13345"/>
        <dbReference type="Rhea" id="RHEA-COMP:10131"/>
        <dbReference type="Rhea" id="RHEA-COMP:11535"/>
        <dbReference type="ChEBI" id="CHEBI:29950"/>
        <dbReference type="ChEBI" id="CHEBI:33019"/>
        <dbReference type="ChEBI" id="CHEBI:86019"/>
        <dbReference type="ChEBI" id="CHEBI:175763"/>
        <dbReference type="EC" id="2.5.1.58"/>
    </reaction>
</comment>
<evidence type="ECO:0000256" key="13">
    <source>
        <dbReference type="ARBA" id="ARBA00064192"/>
    </source>
</evidence>
<dbReference type="InParanoid" id="B3S5N9"/>
<dbReference type="FunFam" id="1.50.10.20:FF:000007">
    <property type="entry name" value="Protein farnesyltransferase subunit beta"/>
    <property type="match status" value="1"/>
</dbReference>
<dbReference type="GO" id="GO:0005965">
    <property type="term" value="C:protein farnesyltransferase complex"/>
    <property type="evidence" value="ECO:0000318"/>
    <property type="project" value="GO_Central"/>
</dbReference>
<keyword evidence="4" id="KW-0597">Phosphoprotein</keyword>
<keyword evidence="17" id="KW-1185">Reference proteome</keyword>
<dbReference type="HOGENOM" id="CLU_028946_0_1_1"/>
<keyword evidence="8" id="KW-0677">Repeat</keyword>
<dbReference type="PhylomeDB" id="B3S5N9"/>
<dbReference type="Pfam" id="PF00432">
    <property type="entry name" value="Prenyltrans"/>
    <property type="match status" value="1"/>
</dbReference>
<proteinExistence type="inferred from homology"/>
<evidence type="ECO:0000256" key="6">
    <source>
        <dbReference type="ARBA" id="ARBA00022679"/>
    </source>
</evidence>
<evidence type="ECO:0000256" key="11">
    <source>
        <dbReference type="ARBA" id="ARBA00050225"/>
    </source>
</evidence>
<evidence type="ECO:0000256" key="14">
    <source>
        <dbReference type="RuleBase" id="RU365056"/>
    </source>
</evidence>
<comment type="similarity">
    <text evidence="1 14">Belongs to the protein prenyltransferase subunit beta family.</text>
</comment>
<dbReference type="InterPro" id="IPR026872">
    <property type="entry name" value="FTB"/>
</dbReference>
<dbReference type="OrthoDB" id="10261146at2759"/>
<evidence type="ECO:0000256" key="2">
    <source>
        <dbReference type="ARBA" id="ARBA00012702"/>
    </source>
</evidence>
<dbReference type="InterPro" id="IPR045089">
    <property type="entry name" value="PGGT1B-like"/>
</dbReference>
<evidence type="ECO:0000313" key="17">
    <source>
        <dbReference type="Proteomes" id="UP000009022"/>
    </source>
</evidence>
<dbReference type="KEGG" id="tad:TRIADDRAFT_29686"/>
<evidence type="ECO:0000256" key="12">
    <source>
        <dbReference type="ARBA" id="ARBA00055850"/>
    </source>
</evidence>
<dbReference type="eggNOG" id="KOG0365">
    <property type="taxonomic scope" value="Eukaryota"/>
</dbReference>